<dbReference type="AlphaFoldDB" id="A0A7G9YDC8"/>
<gene>
    <name evidence="2" type="ORF">BDIOFFAC_00021</name>
    <name evidence="1" type="ORF">GNBAFLIL_00004</name>
</gene>
<sequence length="61" mass="6264">MGGVDTSMLCSLWLLVLVSGMVTGIVGAVTSSPQSRLSLPIAGTFHLAATRGWDAAAETQM</sequence>
<dbReference type="EMBL" id="MT631165">
    <property type="protein sequence ID" value="QNO46012.1"/>
    <property type="molecule type" value="Genomic_DNA"/>
</dbReference>
<reference evidence="2" key="1">
    <citation type="submission" date="2020-06" db="EMBL/GenBank/DDBJ databases">
        <title>Unique genomic features of the anaerobic methanotrophic archaea.</title>
        <authorList>
            <person name="Chadwick G.L."/>
            <person name="Skennerton C.T."/>
            <person name="Laso-Perez R."/>
            <person name="Leu A.O."/>
            <person name="Speth D.R."/>
            <person name="Yu H."/>
            <person name="Morgan-Lang C."/>
            <person name="Hatzenpichler R."/>
            <person name="Goudeau D."/>
            <person name="Malmstrom R."/>
            <person name="Brazelton W.J."/>
            <person name="Woyke T."/>
            <person name="Hallam S.J."/>
            <person name="Tyson G.W."/>
            <person name="Wegener G."/>
            <person name="Boetius A."/>
            <person name="Orphan V."/>
        </authorList>
    </citation>
    <scope>NUCLEOTIDE SEQUENCE</scope>
</reference>
<organism evidence="2">
    <name type="scientific">Candidatus Methanogaster sp. ANME-2c ERB4</name>
    <dbReference type="NCBI Taxonomy" id="2759911"/>
    <lineage>
        <taxon>Archaea</taxon>
        <taxon>Methanobacteriati</taxon>
        <taxon>Methanobacteriota</taxon>
        <taxon>Stenosarchaea group</taxon>
        <taxon>Methanomicrobia</taxon>
        <taxon>Methanosarcinales</taxon>
        <taxon>ANME-2 cluster</taxon>
        <taxon>Candidatus Methanogasteraceae</taxon>
        <taxon>Candidatus Methanogaster</taxon>
    </lineage>
</organism>
<evidence type="ECO:0000313" key="1">
    <source>
        <dbReference type="EMBL" id="QNO45053.1"/>
    </source>
</evidence>
<evidence type="ECO:0000313" key="2">
    <source>
        <dbReference type="EMBL" id="QNO46012.1"/>
    </source>
</evidence>
<proteinExistence type="predicted"/>
<dbReference type="EMBL" id="MT631062">
    <property type="protein sequence ID" value="QNO45053.1"/>
    <property type="molecule type" value="Genomic_DNA"/>
</dbReference>
<accession>A0A7G9YDC8</accession>
<protein>
    <submittedName>
        <fullName evidence="2">Uncharacterized protein</fullName>
    </submittedName>
</protein>
<name>A0A7G9YDC8_9EURY</name>